<evidence type="ECO:0000313" key="2">
    <source>
        <dbReference type="EMBL" id="MBT0663005.1"/>
    </source>
</evidence>
<dbReference type="GO" id="GO:0016758">
    <property type="term" value="F:hexosyltransferase activity"/>
    <property type="evidence" value="ECO:0007669"/>
    <property type="project" value="UniProtKB-ARBA"/>
</dbReference>
<reference evidence="2 3" key="1">
    <citation type="submission" date="2021-05" db="EMBL/GenBank/DDBJ databases">
        <title>The draft genome of Geobacter pelophilus DSM 12255.</title>
        <authorList>
            <person name="Xu Z."/>
            <person name="Masuda Y."/>
            <person name="Itoh H."/>
            <person name="Senoo K."/>
        </authorList>
    </citation>
    <scope>NUCLEOTIDE SEQUENCE [LARGE SCALE GENOMIC DNA]</scope>
    <source>
        <strain evidence="2 3">DSM 12255</strain>
    </source>
</reference>
<gene>
    <name evidence="2" type="ORF">KI809_01725</name>
</gene>
<accession>A0AAW4L0J7</accession>
<comment type="caution">
    <text evidence="2">The sequence shown here is derived from an EMBL/GenBank/DDBJ whole genome shotgun (WGS) entry which is preliminary data.</text>
</comment>
<dbReference type="Pfam" id="PF00535">
    <property type="entry name" value="Glycos_transf_2"/>
    <property type="match status" value="1"/>
</dbReference>
<dbReference type="InterPro" id="IPR029044">
    <property type="entry name" value="Nucleotide-diphossugar_trans"/>
</dbReference>
<keyword evidence="3" id="KW-1185">Reference proteome</keyword>
<feature type="domain" description="Glycosyltransferase 2-like" evidence="1">
    <location>
        <begin position="29"/>
        <end position="123"/>
    </location>
</feature>
<dbReference type="EMBL" id="JAHCVJ010000001">
    <property type="protein sequence ID" value="MBT0663005.1"/>
    <property type="molecule type" value="Genomic_DNA"/>
</dbReference>
<protein>
    <submittedName>
        <fullName evidence="2">Glycosyltransferase</fullName>
    </submittedName>
</protein>
<dbReference type="Gene3D" id="3.90.550.10">
    <property type="entry name" value="Spore Coat Polysaccharide Biosynthesis Protein SpsA, Chain A"/>
    <property type="match status" value="1"/>
</dbReference>
<dbReference type="AlphaFoldDB" id="A0AAW4L0J7"/>
<evidence type="ECO:0000259" key="1">
    <source>
        <dbReference type="Pfam" id="PF00535"/>
    </source>
</evidence>
<organism evidence="2 3">
    <name type="scientific">Geoanaerobacter pelophilus</name>
    <dbReference type="NCBI Taxonomy" id="60036"/>
    <lineage>
        <taxon>Bacteria</taxon>
        <taxon>Pseudomonadati</taxon>
        <taxon>Thermodesulfobacteriota</taxon>
        <taxon>Desulfuromonadia</taxon>
        <taxon>Geobacterales</taxon>
        <taxon>Geobacteraceae</taxon>
        <taxon>Geoanaerobacter</taxon>
    </lineage>
</organism>
<evidence type="ECO:0000313" key="3">
    <source>
        <dbReference type="Proteomes" id="UP000811899"/>
    </source>
</evidence>
<dbReference type="PANTHER" id="PTHR22916">
    <property type="entry name" value="GLYCOSYLTRANSFERASE"/>
    <property type="match status" value="1"/>
</dbReference>
<proteinExistence type="predicted"/>
<dbReference type="SUPFAM" id="SSF53448">
    <property type="entry name" value="Nucleotide-diphospho-sugar transferases"/>
    <property type="match status" value="1"/>
</dbReference>
<name>A0AAW4L0J7_9BACT</name>
<dbReference type="Proteomes" id="UP000811899">
    <property type="component" value="Unassembled WGS sequence"/>
</dbReference>
<dbReference type="PANTHER" id="PTHR22916:SF3">
    <property type="entry name" value="UDP-GLCNAC:BETAGAL BETA-1,3-N-ACETYLGLUCOSAMINYLTRANSFERASE-LIKE PROTEIN 1"/>
    <property type="match status" value="1"/>
</dbReference>
<dbReference type="InterPro" id="IPR001173">
    <property type="entry name" value="Glyco_trans_2-like"/>
</dbReference>
<dbReference type="CDD" id="cd06433">
    <property type="entry name" value="GT_2_WfgS_like"/>
    <property type="match status" value="1"/>
</dbReference>
<sequence length="296" mass="34264">MKTRPLLEGGLRIKGFSKIGGVPDKPLISIVMAVLNRSWCVKRLIESVLNQSYDNVEFIVVDGGSTDGTVEILEQYNNQIDYWVSEPDSGIYAALNKGITLSTGDWINIQGSDDRLYNSLHLIAKNLKCTSTVYYGDLYYQYRLKWRGHGKISKYSILNNKFAHHAMFFSKNFFNEYKYNEYYELAADAYLVIQSFAEGKFRFSYLPILVADFDDLNGSSARLFDDRFYADRFKICNEFYPKYLVRLVWMRQLLVDMAYSLRVAKTVKTILNFLFKTAYCLDPPFRSNSNGERVSV</sequence>